<dbReference type="Proteomes" id="UP000887560">
    <property type="component" value="Unplaced"/>
</dbReference>
<feature type="compositionally biased region" description="Low complexity" evidence="1">
    <location>
        <begin position="40"/>
        <end position="50"/>
    </location>
</feature>
<dbReference type="GO" id="GO:0004843">
    <property type="term" value="F:cysteine-type deubiquitinase activity"/>
    <property type="evidence" value="ECO:0007669"/>
    <property type="project" value="InterPro"/>
</dbReference>
<organism evidence="3 4">
    <name type="scientific">Meloidogyne floridensis</name>
    <dbReference type="NCBI Taxonomy" id="298350"/>
    <lineage>
        <taxon>Eukaryota</taxon>
        <taxon>Metazoa</taxon>
        <taxon>Ecdysozoa</taxon>
        <taxon>Nematoda</taxon>
        <taxon>Chromadorea</taxon>
        <taxon>Rhabditida</taxon>
        <taxon>Tylenchina</taxon>
        <taxon>Tylenchomorpha</taxon>
        <taxon>Tylenchoidea</taxon>
        <taxon>Meloidogynidae</taxon>
        <taxon>Meloidogyninae</taxon>
        <taxon>Meloidogyne</taxon>
    </lineage>
</organism>
<sequence>MSSTGVTALNEDVDMTTLSDIDKHPYKLSTPPKKSYENVSSSSSSFQSTYSNDFGSKHLSDIREKNDIITTCSYDQNISKINFDSNVRENQNQPLKHSYNNASTKLISNKQNISGENLDQSSYNNIRDNHQKTSFSYFKGQNSKGSSHLENHQETSKEDNENEYTIKTRSFQKQFFERTVVCKPIVPCLNGLKNHTNTCYFNALMQCLAGCEKFAKFLICNEFAKDNKVNF</sequence>
<reference evidence="4" key="1">
    <citation type="submission" date="2022-11" db="UniProtKB">
        <authorList>
            <consortium name="WormBaseParasite"/>
        </authorList>
    </citation>
    <scope>IDENTIFICATION</scope>
</reference>
<name>A0A915PE15_9BILA</name>
<dbReference type="AlphaFoldDB" id="A0A915PE15"/>
<evidence type="ECO:0000313" key="4">
    <source>
        <dbReference type="WBParaSite" id="scf7180000424457.g13161"/>
    </source>
</evidence>
<dbReference type="SUPFAM" id="SSF54001">
    <property type="entry name" value="Cysteine proteinases"/>
    <property type="match status" value="1"/>
</dbReference>
<evidence type="ECO:0000313" key="3">
    <source>
        <dbReference type="Proteomes" id="UP000887560"/>
    </source>
</evidence>
<evidence type="ECO:0000259" key="2">
    <source>
        <dbReference type="PROSITE" id="PS50235"/>
    </source>
</evidence>
<feature type="region of interest" description="Disordered" evidence="1">
    <location>
        <begin position="19"/>
        <end position="50"/>
    </location>
</feature>
<dbReference type="WBParaSite" id="scf7180000424457.g13161">
    <property type="protein sequence ID" value="scf7180000424457.g13161"/>
    <property type="gene ID" value="scf7180000424457.g13161"/>
</dbReference>
<dbReference type="InterPro" id="IPR038765">
    <property type="entry name" value="Papain-like_cys_pep_sf"/>
</dbReference>
<dbReference type="InterPro" id="IPR001394">
    <property type="entry name" value="Peptidase_C19_UCH"/>
</dbReference>
<accession>A0A915PE15</accession>
<proteinExistence type="predicted"/>
<feature type="domain" description="USP" evidence="2">
    <location>
        <begin position="190"/>
        <end position="231"/>
    </location>
</feature>
<dbReference type="PROSITE" id="PS50235">
    <property type="entry name" value="USP_3"/>
    <property type="match status" value="1"/>
</dbReference>
<dbReference type="Pfam" id="PF00443">
    <property type="entry name" value="UCH"/>
    <property type="match status" value="1"/>
</dbReference>
<dbReference type="Gene3D" id="3.90.70.10">
    <property type="entry name" value="Cysteine proteinases"/>
    <property type="match status" value="1"/>
</dbReference>
<dbReference type="GO" id="GO:0016579">
    <property type="term" value="P:protein deubiquitination"/>
    <property type="evidence" value="ECO:0007669"/>
    <property type="project" value="InterPro"/>
</dbReference>
<feature type="region of interest" description="Disordered" evidence="1">
    <location>
        <begin position="141"/>
        <end position="162"/>
    </location>
</feature>
<evidence type="ECO:0000256" key="1">
    <source>
        <dbReference type="SAM" id="MobiDB-lite"/>
    </source>
</evidence>
<feature type="compositionally biased region" description="Basic and acidic residues" evidence="1">
    <location>
        <begin position="147"/>
        <end position="159"/>
    </location>
</feature>
<dbReference type="InterPro" id="IPR028889">
    <property type="entry name" value="USP"/>
</dbReference>
<keyword evidence="3" id="KW-1185">Reference proteome</keyword>
<protein>
    <submittedName>
        <fullName evidence="4">USP domain-containing protein</fullName>
    </submittedName>
</protein>